<dbReference type="PANTHER" id="PTHR11439">
    <property type="entry name" value="GAG-POL-RELATED RETROTRANSPOSON"/>
    <property type="match status" value="1"/>
</dbReference>
<dbReference type="AlphaFoldDB" id="A0A2N9F4A9"/>
<feature type="compositionally biased region" description="Low complexity" evidence="2">
    <location>
        <begin position="279"/>
        <end position="300"/>
    </location>
</feature>
<keyword evidence="1" id="KW-0862">Zinc</keyword>
<dbReference type="InterPro" id="IPR001878">
    <property type="entry name" value="Znf_CCHC"/>
</dbReference>
<gene>
    <name evidence="4" type="ORF">FSB_LOCUS9722</name>
</gene>
<dbReference type="SUPFAM" id="SSF56672">
    <property type="entry name" value="DNA/RNA polymerases"/>
    <property type="match status" value="1"/>
</dbReference>
<dbReference type="InterPro" id="IPR043502">
    <property type="entry name" value="DNA/RNA_pol_sf"/>
</dbReference>
<protein>
    <recommendedName>
        <fullName evidence="3">CCHC-type domain-containing protein</fullName>
    </recommendedName>
</protein>
<feature type="region of interest" description="Disordered" evidence="2">
    <location>
        <begin position="249"/>
        <end position="300"/>
    </location>
</feature>
<dbReference type="CDD" id="cd09272">
    <property type="entry name" value="RNase_HI_RT_Ty1"/>
    <property type="match status" value="1"/>
</dbReference>
<evidence type="ECO:0000259" key="3">
    <source>
        <dbReference type="PROSITE" id="PS50158"/>
    </source>
</evidence>
<proteinExistence type="predicted"/>
<dbReference type="EMBL" id="OIVN01000541">
    <property type="protein sequence ID" value="SPC81840.1"/>
    <property type="molecule type" value="Genomic_DNA"/>
</dbReference>
<evidence type="ECO:0000313" key="4">
    <source>
        <dbReference type="EMBL" id="SPC81840.1"/>
    </source>
</evidence>
<dbReference type="GO" id="GO:0003676">
    <property type="term" value="F:nucleic acid binding"/>
    <property type="evidence" value="ECO:0007669"/>
    <property type="project" value="InterPro"/>
</dbReference>
<dbReference type="InterPro" id="IPR013103">
    <property type="entry name" value="RVT_2"/>
</dbReference>
<keyword evidence="1" id="KW-0863">Zinc-finger</keyword>
<name>A0A2N9F4A9_FAGSY</name>
<reference evidence="4" key="1">
    <citation type="submission" date="2018-02" db="EMBL/GenBank/DDBJ databases">
        <authorList>
            <person name="Cohen D.B."/>
            <person name="Kent A.D."/>
        </authorList>
    </citation>
    <scope>NUCLEOTIDE SEQUENCE</scope>
</reference>
<dbReference type="SUPFAM" id="SSF57756">
    <property type="entry name" value="Retrovirus zinc finger-like domains"/>
    <property type="match status" value="1"/>
</dbReference>
<keyword evidence="1" id="KW-0479">Metal-binding</keyword>
<feature type="region of interest" description="Disordered" evidence="2">
    <location>
        <begin position="1"/>
        <end position="24"/>
    </location>
</feature>
<dbReference type="GO" id="GO:0008270">
    <property type="term" value="F:zinc ion binding"/>
    <property type="evidence" value="ECO:0007669"/>
    <property type="project" value="UniProtKB-KW"/>
</dbReference>
<evidence type="ECO:0000256" key="2">
    <source>
        <dbReference type="SAM" id="MobiDB-lite"/>
    </source>
</evidence>
<accession>A0A2N9F4A9</accession>
<sequence length="1026" mass="113875">MVSEPLMADSSTSNGPQSPSPQLPSPLMLLSNMSNLMSIKLDNLNYMVWKLQLTTILEAYSMIDHIDGSVQKPSQYLVDAAGDLTTRANPSFLSWTKRDKTLLTLIYSTLSPPVLLMVVGLHSAQEVWSTLETRFTSTARANVLNLKLELQSVKKGTDSINAYMQRVKTARDKLSVVGVQIDDEEMLHMVLKGLPKEYSSFNSTIRTRDDSLTFEKLSVLLQTEEISINESSEINSTLAMFVSNTNKQYNGNSNFNKGRGRNHYSRGGRGGGRPGNYYSQNQFSQNQFSGSQGSQGAQSAFHGQNANVFNKPEHNRPTCQICGKIGHYAVDCYHRMDFAYQGKNPPTKLAAMAHASNLSITQGTGETWLTNSGASDHITANLNNLNQPTPFKGPEQVSVGNALELPDIPTAPQTSAPKSYSSDSWFTHLLSTHTCTSLHCSPCPNSTAPIVTAQDLPSQSLIDPSTASINTSDIQPAAGVNLSEPASTVDSIHTQLAHASVVDSIHTHPIPTISNSHSIQTRSKHGIFKPKICYNAQLDYTFTEPPTFKIATQISQWCQAMQAEYDALLRQGTWSLVPPPTNHNVVGCKWVYKLKTHSDGSIPRYKARLVAKGFHQQQGIDFDETFSLVIKPPTVRMVLSLAVSLHWPLRQLDVSNAFLHGILKEEVYMSQPQGYIDPQHPHYVCKLHKSIYGLKQAPRAWFERFTGQLLQFGFVASTADSSLFIYRTKTTIAYLLLYVDDIVLTSNTPTFLDQLIHHLSSIFELKDLGPLNYFLGIQVTRDSTGLHLSQAKYATALLHKHKMLHTKPISTPCTPNTRLSLHDGTKLPDPHAYRSLVGALHYLTFTRPDLSFAVHQVCQYMASPTSVHLMAAKRILRYLKGTLHLGISFKPRPLTLSAFTDADWAGDPDDRRSTSGLLVYLGPNLITWSAKKQLTVSRSSTESEYRALTLASAELCWFRTLLKDLGVFISAAPILWVLRKDLAIKFVSTLDQLADIFTKSLPPHRFLDLRSNLMATVRPPELEEGC</sequence>
<evidence type="ECO:0000256" key="1">
    <source>
        <dbReference type="PROSITE-ProRule" id="PRU00047"/>
    </source>
</evidence>
<dbReference type="InterPro" id="IPR036875">
    <property type="entry name" value="Znf_CCHC_sf"/>
</dbReference>
<dbReference type="PROSITE" id="PS50158">
    <property type="entry name" value="ZF_CCHC"/>
    <property type="match status" value="1"/>
</dbReference>
<dbReference type="PANTHER" id="PTHR11439:SF500">
    <property type="entry name" value="RNA-DIRECTED DNA POLYMERASE"/>
    <property type="match status" value="1"/>
</dbReference>
<organism evidence="4">
    <name type="scientific">Fagus sylvatica</name>
    <name type="common">Beechnut</name>
    <dbReference type="NCBI Taxonomy" id="28930"/>
    <lineage>
        <taxon>Eukaryota</taxon>
        <taxon>Viridiplantae</taxon>
        <taxon>Streptophyta</taxon>
        <taxon>Embryophyta</taxon>
        <taxon>Tracheophyta</taxon>
        <taxon>Spermatophyta</taxon>
        <taxon>Magnoliopsida</taxon>
        <taxon>eudicotyledons</taxon>
        <taxon>Gunneridae</taxon>
        <taxon>Pentapetalae</taxon>
        <taxon>rosids</taxon>
        <taxon>fabids</taxon>
        <taxon>Fagales</taxon>
        <taxon>Fagaceae</taxon>
        <taxon>Fagus</taxon>
    </lineage>
</organism>
<dbReference type="Pfam" id="PF14223">
    <property type="entry name" value="Retrotran_gag_2"/>
    <property type="match status" value="1"/>
</dbReference>
<feature type="domain" description="CCHC-type" evidence="3">
    <location>
        <begin position="319"/>
        <end position="332"/>
    </location>
</feature>
<dbReference type="Pfam" id="PF07727">
    <property type="entry name" value="RVT_2"/>
    <property type="match status" value="1"/>
</dbReference>